<reference evidence="2 3" key="1">
    <citation type="submission" date="2021-06" db="EMBL/GenBank/DDBJ databases">
        <authorList>
            <person name="Kallberg Y."/>
            <person name="Tangrot J."/>
            <person name="Rosling A."/>
        </authorList>
    </citation>
    <scope>NUCLEOTIDE SEQUENCE [LARGE SCALE GENOMIC DNA]</scope>
    <source>
        <strain evidence="2 3">120-4 pot B 10/14</strain>
    </source>
</reference>
<sequence>KKRKRIKKQFKLSAHYGSPSTSTKKKQLHKINVGSCDGSGLDSSKVFINTGIQQESRNEDSTLVLKQATI</sequence>
<keyword evidence="3" id="KW-1185">Reference proteome</keyword>
<name>A0ABN7X2P6_GIGMA</name>
<organism evidence="2 3">
    <name type="scientific">Gigaspora margarita</name>
    <dbReference type="NCBI Taxonomy" id="4874"/>
    <lineage>
        <taxon>Eukaryota</taxon>
        <taxon>Fungi</taxon>
        <taxon>Fungi incertae sedis</taxon>
        <taxon>Mucoromycota</taxon>
        <taxon>Glomeromycotina</taxon>
        <taxon>Glomeromycetes</taxon>
        <taxon>Diversisporales</taxon>
        <taxon>Gigasporaceae</taxon>
        <taxon>Gigaspora</taxon>
    </lineage>
</organism>
<evidence type="ECO:0000313" key="3">
    <source>
        <dbReference type="Proteomes" id="UP000789901"/>
    </source>
</evidence>
<feature type="non-terminal residue" evidence="2">
    <location>
        <position position="1"/>
    </location>
</feature>
<comment type="caution">
    <text evidence="2">The sequence shown here is derived from an EMBL/GenBank/DDBJ whole genome shotgun (WGS) entry which is preliminary data.</text>
</comment>
<protein>
    <submittedName>
        <fullName evidence="2">30904_t:CDS:1</fullName>
    </submittedName>
</protein>
<dbReference type="EMBL" id="CAJVQB010078549">
    <property type="protein sequence ID" value="CAG8845186.1"/>
    <property type="molecule type" value="Genomic_DNA"/>
</dbReference>
<gene>
    <name evidence="2" type="ORF">GMARGA_LOCUS37500</name>
</gene>
<feature type="compositionally biased region" description="Basic residues" evidence="1">
    <location>
        <begin position="1"/>
        <end position="10"/>
    </location>
</feature>
<proteinExistence type="predicted"/>
<accession>A0ABN7X2P6</accession>
<feature type="non-terminal residue" evidence="2">
    <location>
        <position position="70"/>
    </location>
</feature>
<dbReference type="Proteomes" id="UP000789901">
    <property type="component" value="Unassembled WGS sequence"/>
</dbReference>
<evidence type="ECO:0000313" key="2">
    <source>
        <dbReference type="EMBL" id="CAG8845186.1"/>
    </source>
</evidence>
<feature type="region of interest" description="Disordered" evidence="1">
    <location>
        <begin position="1"/>
        <end position="28"/>
    </location>
</feature>
<evidence type="ECO:0000256" key="1">
    <source>
        <dbReference type="SAM" id="MobiDB-lite"/>
    </source>
</evidence>